<sequence>MAPALDLLMQEFFKALLDEQFYLTLTAFVGYLFRQQILILEIKSQAKKLQDTRWESMHRTSFWFKIHRIPVCEYVQQKQPSCGTSKSWWIGIMAVEKKTSVA</sequence>
<reference evidence="1 2" key="1">
    <citation type="journal article" date="2022" name="bioRxiv">
        <title>The genome of the oomycete Peronosclerospora sorghi, a cosmopolitan pathogen of maize and sorghum, is inflated with dispersed pseudogenes.</title>
        <authorList>
            <person name="Fletcher K."/>
            <person name="Martin F."/>
            <person name="Isakeit T."/>
            <person name="Cavanaugh K."/>
            <person name="Magill C."/>
            <person name="Michelmore R."/>
        </authorList>
    </citation>
    <scope>NUCLEOTIDE SEQUENCE [LARGE SCALE GENOMIC DNA]</scope>
    <source>
        <strain evidence="1">P6</strain>
    </source>
</reference>
<name>A0ACC0WR48_9STRA</name>
<accession>A0ACC0WR48</accession>
<keyword evidence="2" id="KW-1185">Reference proteome</keyword>
<dbReference type="EMBL" id="CM047589">
    <property type="protein sequence ID" value="KAI9920461.1"/>
    <property type="molecule type" value="Genomic_DNA"/>
</dbReference>
<organism evidence="1 2">
    <name type="scientific">Peronosclerospora sorghi</name>
    <dbReference type="NCBI Taxonomy" id="230839"/>
    <lineage>
        <taxon>Eukaryota</taxon>
        <taxon>Sar</taxon>
        <taxon>Stramenopiles</taxon>
        <taxon>Oomycota</taxon>
        <taxon>Peronosporomycetes</taxon>
        <taxon>Peronosporales</taxon>
        <taxon>Peronosporaceae</taxon>
        <taxon>Peronosclerospora</taxon>
    </lineage>
</organism>
<gene>
    <name evidence="1" type="ORF">PsorP6_015557</name>
</gene>
<evidence type="ECO:0000313" key="1">
    <source>
        <dbReference type="EMBL" id="KAI9920461.1"/>
    </source>
</evidence>
<dbReference type="Proteomes" id="UP001163321">
    <property type="component" value="Chromosome 10"/>
</dbReference>
<protein>
    <submittedName>
        <fullName evidence="1">Uncharacterized protein</fullName>
    </submittedName>
</protein>
<evidence type="ECO:0000313" key="2">
    <source>
        <dbReference type="Proteomes" id="UP001163321"/>
    </source>
</evidence>
<comment type="caution">
    <text evidence="1">The sequence shown here is derived from an EMBL/GenBank/DDBJ whole genome shotgun (WGS) entry which is preliminary data.</text>
</comment>
<proteinExistence type="predicted"/>